<dbReference type="Gene3D" id="3.10.28.10">
    <property type="entry name" value="Homing endonucleases"/>
    <property type="match status" value="2"/>
</dbReference>
<feature type="transmembrane region" description="Helical" evidence="6">
    <location>
        <begin position="120"/>
        <end position="143"/>
    </location>
</feature>
<protein>
    <submittedName>
        <fullName evidence="8">LAGLIDADG endonuclease</fullName>
    </submittedName>
</protein>
<keyword evidence="3" id="KW-0507">mRNA processing</keyword>
<evidence type="ECO:0000256" key="1">
    <source>
        <dbReference type="ARBA" id="ARBA00004173"/>
    </source>
</evidence>
<dbReference type="InterPro" id="IPR027387">
    <property type="entry name" value="Cytb/b6-like_sf"/>
</dbReference>
<keyword evidence="6" id="KW-1133">Transmembrane helix</keyword>
<accession>A0A6G7QYV7</accession>
<evidence type="ECO:0000256" key="6">
    <source>
        <dbReference type="SAM" id="Phobius"/>
    </source>
</evidence>
<dbReference type="GeneID" id="55288514"/>
<name>A0A6G7QYV7_HYPAT</name>
<keyword evidence="4 8" id="KW-0496">Mitochondrion</keyword>
<dbReference type="GO" id="GO:0006397">
    <property type="term" value="P:mRNA processing"/>
    <property type="evidence" value="ECO:0007669"/>
    <property type="project" value="UniProtKB-KW"/>
</dbReference>
<reference evidence="8" key="1">
    <citation type="journal article" date="2020" name="Front. Microbiol.">
        <title>Complete Mitochondrial Genome of the Fungal Biocontrol Agent Trichoderma atroviride: Genomic Features, Comparative Analysis and Insight Into the Mitochondrial Evolution in Trichoderma.</title>
        <authorList>
            <person name="Kwak Y."/>
        </authorList>
    </citation>
    <scope>NUCLEOTIDE SEQUENCE</scope>
    <source>
        <strain evidence="8">ATCC 26799</strain>
    </source>
</reference>
<evidence type="ECO:0000259" key="7">
    <source>
        <dbReference type="PROSITE" id="PS51002"/>
    </source>
</evidence>
<evidence type="ECO:0000256" key="4">
    <source>
        <dbReference type="ARBA" id="ARBA00023128"/>
    </source>
</evidence>
<feature type="domain" description="Cytochrome b/b6 N-terminal region profile" evidence="7">
    <location>
        <begin position="9"/>
        <end position="231"/>
    </location>
</feature>
<dbReference type="InterPro" id="IPR016174">
    <property type="entry name" value="Di-haem_cyt_TM"/>
</dbReference>
<organism evidence="8">
    <name type="scientific">Hypocrea atroviridis</name>
    <name type="common">Trichoderma atroviride</name>
    <dbReference type="NCBI Taxonomy" id="63577"/>
    <lineage>
        <taxon>Eukaryota</taxon>
        <taxon>Fungi</taxon>
        <taxon>Dikarya</taxon>
        <taxon>Ascomycota</taxon>
        <taxon>Pezizomycotina</taxon>
        <taxon>Sordariomycetes</taxon>
        <taxon>Hypocreomycetidae</taxon>
        <taxon>Hypocreales</taxon>
        <taxon>Hypocreaceae</taxon>
        <taxon>Trichoderma</taxon>
    </lineage>
</organism>
<keyword evidence="6" id="KW-0472">Membrane</keyword>
<dbReference type="RefSeq" id="YP_009826342.1">
    <property type="nucleotide sequence ID" value="NC_048477.1"/>
</dbReference>
<dbReference type="GO" id="GO:0006122">
    <property type="term" value="P:mitochondrial electron transport, ubiquinol to cytochrome c"/>
    <property type="evidence" value="ECO:0007669"/>
    <property type="project" value="TreeGrafter"/>
</dbReference>
<feature type="transmembrane region" description="Helical" evidence="6">
    <location>
        <begin position="37"/>
        <end position="63"/>
    </location>
</feature>
<keyword evidence="6" id="KW-0812">Transmembrane</keyword>
<dbReference type="GO" id="GO:0016020">
    <property type="term" value="C:membrane"/>
    <property type="evidence" value="ECO:0007669"/>
    <property type="project" value="InterPro"/>
</dbReference>
<dbReference type="Gene3D" id="1.20.810.10">
    <property type="entry name" value="Cytochrome Bc1 Complex, Chain C"/>
    <property type="match status" value="1"/>
</dbReference>
<dbReference type="GO" id="GO:0008121">
    <property type="term" value="F:quinol-cytochrome-c reductase activity"/>
    <property type="evidence" value="ECO:0007669"/>
    <property type="project" value="TreeGrafter"/>
</dbReference>
<dbReference type="Pfam" id="PF00961">
    <property type="entry name" value="LAGLIDADG_1"/>
    <property type="match status" value="2"/>
</dbReference>
<dbReference type="SUPFAM" id="SSF81342">
    <property type="entry name" value="Transmembrane di-heme cytochromes"/>
    <property type="match status" value="1"/>
</dbReference>
<comment type="subcellular location">
    <subcellularLocation>
        <location evidence="1">Mitochondrion</location>
    </subcellularLocation>
</comment>
<dbReference type="AlphaFoldDB" id="A0A6G7QYV7"/>
<dbReference type="GO" id="GO:0005739">
    <property type="term" value="C:mitochondrion"/>
    <property type="evidence" value="ECO:0007669"/>
    <property type="project" value="UniProtKB-SubCell"/>
</dbReference>
<dbReference type="PANTHER" id="PTHR19271:SF16">
    <property type="entry name" value="CYTOCHROME B"/>
    <property type="match status" value="1"/>
</dbReference>
<keyword evidence="8" id="KW-0540">Nuclease</keyword>
<dbReference type="InterPro" id="IPR004860">
    <property type="entry name" value="LAGLIDADG_dom"/>
</dbReference>
<comment type="similarity">
    <text evidence="2">In the C-terminal section; belongs to the LAGLIDADG endonuclease family.</text>
</comment>
<evidence type="ECO:0000256" key="3">
    <source>
        <dbReference type="ARBA" id="ARBA00022664"/>
    </source>
</evidence>
<evidence type="ECO:0000256" key="5">
    <source>
        <dbReference type="ARBA" id="ARBA00023187"/>
    </source>
</evidence>
<proteinExistence type="inferred from homology"/>
<evidence type="ECO:0000256" key="2">
    <source>
        <dbReference type="ARBA" id="ARBA00009332"/>
    </source>
</evidence>
<dbReference type="InterPro" id="IPR005797">
    <property type="entry name" value="Cyt_b/b6_N"/>
</dbReference>
<dbReference type="PANTHER" id="PTHR19271">
    <property type="entry name" value="CYTOCHROME B"/>
    <property type="match status" value="1"/>
</dbReference>
<dbReference type="FunFam" id="3.10.28.10:FF:000022">
    <property type="entry name" value="Intron-encoded DNA endonuclease I-AniI"/>
    <property type="match status" value="1"/>
</dbReference>
<dbReference type="FunFam" id="3.10.28.10:FF:000018">
    <property type="entry name" value="Intron-encoded DNA endonuclease I-AniI"/>
    <property type="match status" value="1"/>
</dbReference>
<geneLocation type="mitochondrion" evidence="8"/>
<dbReference type="EMBL" id="MN125601">
    <property type="protein sequence ID" value="QEJ82006.1"/>
    <property type="molecule type" value="Genomic_DNA"/>
</dbReference>
<dbReference type="PROSITE" id="PS51002">
    <property type="entry name" value="CYTB_NTER"/>
    <property type="match status" value="1"/>
</dbReference>
<dbReference type="InterPro" id="IPR027434">
    <property type="entry name" value="Homing_endonucl"/>
</dbReference>
<keyword evidence="8" id="KW-0255">Endonuclease</keyword>
<keyword evidence="8" id="KW-0378">Hydrolase</keyword>
<dbReference type="InterPro" id="IPR048259">
    <property type="entry name" value="Cytochrome_b_N_euk/bac"/>
</dbReference>
<dbReference type="GO" id="GO:0016491">
    <property type="term" value="F:oxidoreductase activity"/>
    <property type="evidence" value="ECO:0007669"/>
    <property type="project" value="InterPro"/>
</dbReference>
<dbReference type="GO" id="GO:0008380">
    <property type="term" value="P:RNA splicing"/>
    <property type="evidence" value="ECO:0007669"/>
    <property type="project" value="UniProtKB-KW"/>
</dbReference>
<gene>
    <name evidence="8" type="primary">LAGLIDADG endonuclease</name>
</gene>
<dbReference type="Pfam" id="PF00033">
    <property type="entry name" value="Cytochrome_B"/>
    <property type="match status" value="1"/>
</dbReference>
<feature type="transmembrane region" description="Helical" evidence="6">
    <location>
        <begin position="95"/>
        <end position="113"/>
    </location>
</feature>
<dbReference type="CDD" id="cd00284">
    <property type="entry name" value="Cytochrome_b_N"/>
    <property type="match status" value="1"/>
</dbReference>
<dbReference type="GO" id="GO:0004519">
    <property type="term" value="F:endonuclease activity"/>
    <property type="evidence" value="ECO:0007669"/>
    <property type="project" value="UniProtKB-KW"/>
</dbReference>
<keyword evidence="5" id="KW-0508">mRNA splicing</keyword>
<evidence type="ECO:0000313" key="8">
    <source>
        <dbReference type="EMBL" id="QEJ82006.1"/>
    </source>
</evidence>
<sequence>MLKIIIKIKMRILKSHPLLKLVNMYVIDHSQPSNISYLWNFGSLLGVCLVIQIVTGVTLAMHYNPSVAEAFNSIEHIMRDVNNGWLIRYLHSNTASAFFFLVYLHIGRGLYYASYRAPRTLAWVLGTIILIMMMGIGFLGYVLPYGQMSLWGATVITNLISAIPWIGQDVVEFIWGGLNTVEPHYGDVMLKILLNAGKSPNLGFAYDLLLFILIFTIDVKIAMTGGQSAGVRSLHTSEASQRLHAGDLTYAYLVGLIEGDGYFSITKKGKYLTYELGIELSIKDVQLIYKIKSILGIGTVSFRERNGLEMVSLRIRDKKHLKEFILPIFDKYPMFSNKQYDYLRFRDALLSDIIYYEDLPKYNRNNDIINSIESIVNASYFPAWLVGFIEAEGCFSSYKLNKDNNYLVCSFDIAQKDADILISAIHKYLSFTVSIYLDKTNCSKLKVTGVRSIENVIKFLQNAPVKLLGHKKLQYLLWLKQLRQIPRYSDKIKIPSNY</sequence>
<dbReference type="SUPFAM" id="SSF55608">
    <property type="entry name" value="Homing endonucleases"/>
    <property type="match status" value="2"/>
</dbReference>